<protein>
    <recommendedName>
        <fullName evidence="2">DUF7918 domain-containing protein</fullName>
    </recommendedName>
</protein>
<dbReference type="EMBL" id="JADNRY010000306">
    <property type="protein sequence ID" value="KAF9059363.1"/>
    <property type="molecule type" value="Genomic_DNA"/>
</dbReference>
<evidence type="ECO:0000256" key="1">
    <source>
        <dbReference type="SAM" id="MobiDB-lite"/>
    </source>
</evidence>
<evidence type="ECO:0000313" key="3">
    <source>
        <dbReference type="EMBL" id="KAF9059363.1"/>
    </source>
</evidence>
<reference evidence="3" key="1">
    <citation type="submission" date="2020-11" db="EMBL/GenBank/DDBJ databases">
        <authorList>
            <consortium name="DOE Joint Genome Institute"/>
            <person name="Ahrendt S."/>
            <person name="Riley R."/>
            <person name="Andreopoulos W."/>
            <person name="Labutti K."/>
            <person name="Pangilinan J."/>
            <person name="Ruiz-Duenas F.J."/>
            <person name="Barrasa J.M."/>
            <person name="Sanchez-Garcia M."/>
            <person name="Camarero S."/>
            <person name="Miyauchi S."/>
            <person name="Serrano A."/>
            <person name="Linde D."/>
            <person name="Babiker R."/>
            <person name="Drula E."/>
            <person name="Ayuso-Fernandez I."/>
            <person name="Pacheco R."/>
            <person name="Padilla G."/>
            <person name="Ferreira P."/>
            <person name="Barriuso J."/>
            <person name="Kellner H."/>
            <person name="Castanera R."/>
            <person name="Alfaro M."/>
            <person name="Ramirez L."/>
            <person name="Pisabarro A.G."/>
            <person name="Kuo A."/>
            <person name="Tritt A."/>
            <person name="Lipzen A."/>
            <person name="He G."/>
            <person name="Yan M."/>
            <person name="Ng V."/>
            <person name="Cullen D."/>
            <person name="Martin F."/>
            <person name="Rosso M.-N."/>
            <person name="Henrissat B."/>
            <person name="Hibbett D."/>
            <person name="Martinez A.T."/>
            <person name="Grigoriev I.V."/>
        </authorList>
    </citation>
    <scope>NUCLEOTIDE SEQUENCE</scope>
    <source>
        <strain evidence="3">AH 40177</strain>
    </source>
</reference>
<dbReference type="PANTHER" id="PTHR36223:SF1">
    <property type="entry name" value="TRANSCRIPTION ELONGATION FACTOR EAF N-TERMINAL DOMAIN-CONTAINING PROTEIN"/>
    <property type="match status" value="1"/>
</dbReference>
<dbReference type="AlphaFoldDB" id="A0A9P5P8Q8"/>
<evidence type="ECO:0000259" key="2">
    <source>
        <dbReference type="Pfam" id="PF25534"/>
    </source>
</evidence>
<feature type="region of interest" description="Disordered" evidence="1">
    <location>
        <begin position="204"/>
        <end position="290"/>
    </location>
</feature>
<keyword evidence="4" id="KW-1185">Reference proteome</keyword>
<feature type="compositionally biased region" description="Basic and acidic residues" evidence="1">
    <location>
        <begin position="258"/>
        <end position="268"/>
    </location>
</feature>
<comment type="caution">
    <text evidence="3">The sequence shown here is derived from an EMBL/GenBank/DDBJ whole genome shotgun (WGS) entry which is preliminary data.</text>
</comment>
<dbReference type="InterPro" id="IPR057678">
    <property type="entry name" value="DUF7918"/>
</dbReference>
<dbReference type="Proteomes" id="UP000772434">
    <property type="component" value="Unassembled WGS sequence"/>
</dbReference>
<gene>
    <name evidence="3" type="ORF">BDP27DRAFT_507225</name>
</gene>
<dbReference type="PANTHER" id="PTHR36223">
    <property type="entry name" value="BETA-LACTAMASE-TYPE TRANSPEPTIDASE FOLD DOMAIN CONTAINING PROTEIN"/>
    <property type="match status" value="1"/>
</dbReference>
<dbReference type="OrthoDB" id="3364132at2759"/>
<proteinExistence type="predicted"/>
<feature type="domain" description="DUF7918" evidence="2">
    <location>
        <begin position="12"/>
        <end position="197"/>
    </location>
</feature>
<sequence length="290" mass="31594">MPLTFNDFSAWIEVDGASLEIYDAKENGKEVTGWIPSETGKEFFIKWKTGARPSEMVGDIHIDGEPYPGRAMPMGGEQTFIVTGAITSNTTEKPFLFSPLELTDDDEYLHKATAGLGDVKLVISHATFGKSVPLNRTYAAVGKVHEKAKKATGHKVGLGIEKTKTTNMVATTRLGVAVTFIFKYRPIEMLRANGIAPPLPIPTNKRAASLAEPDVPDSTQAGPVPDDDHDDDEIASRMRDLQAEMDALQRKRRKTSHVKSEPRVKREPGPSTGRNKGAGRVVSLGVIDLT</sequence>
<dbReference type="Pfam" id="PF25534">
    <property type="entry name" value="DUF7918"/>
    <property type="match status" value="1"/>
</dbReference>
<evidence type="ECO:0000313" key="4">
    <source>
        <dbReference type="Proteomes" id="UP000772434"/>
    </source>
</evidence>
<name>A0A9P5P8Q8_9AGAR</name>
<organism evidence="3 4">
    <name type="scientific">Rhodocollybia butyracea</name>
    <dbReference type="NCBI Taxonomy" id="206335"/>
    <lineage>
        <taxon>Eukaryota</taxon>
        <taxon>Fungi</taxon>
        <taxon>Dikarya</taxon>
        <taxon>Basidiomycota</taxon>
        <taxon>Agaricomycotina</taxon>
        <taxon>Agaricomycetes</taxon>
        <taxon>Agaricomycetidae</taxon>
        <taxon>Agaricales</taxon>
        <taxon>Marasmiineae</taxon>
        <taxon>Omphalotaceae</taxon>
        <taxon>Rhodocollybia</taxon>
    </lineage>
</organism>
<accession>A0A9P5P8Q8</accession>